<evidence type="ECO:0000256" key="4">
    <source>
        <dbReference type="ARBA" id="ARBA00012944"/>
    </source>
</evidence>
<evidence type="ECO:0000313" key="20">
    <source>
        <dbReference type="EMBL" id="QST21678.1"/>
    </source>
</evidence>
<organism evidence="20">
    <name type="scientific">Apocrypta bakeri</name>
    <name type="common">Parasitic fig wasp</name>
    <dbReference type="NCBI Taxonomy" id="490712"/>
    <lineage>
        <taxon>Eukaryota</taxon>
        <taxon>Metazoa</taxon>
        <taxon>Ecdysozoa</taxon>
        <taxon>Arthropoda</taxon>
        <taxon>Hexapoda</taxon>
        <taxon>Insecta</taxon>
        <taxon>Pterygota</taxon>
        <taxon>Neoptera</taxon>
        <taxon>Endopterygota</taxon>
        <taxon>Hymenoptera</taxon>
        <taxon>Apocrita</taxon>
        <taxon>Proctotrupomorpha</taxon>
        <taxon>Chalcidoidea</taxon>
        <taxon>Pteromalidae</taxon>
        <taxon>Sycoryctinae</taxon>
        <taxon>Apocryptini</taxon>
        <taxon>Apocrypta</taxon>
    </lineage>
</organism>
<keyword evidence="11 18" id="KW-0249">Electron transport</keyword>
<dbReference type="AlphaFoldDB" id="A0A8A1S244"/>
<keyword evidence="6" id="KW-0813">Transport</keyword>
<evidence type="ECO:0000256" key="5">
    <source>
        <dbReference type="ARBA" id="ARBA00021008"/>
    </source>
</evidence>
<evidence type="ECO:0000256" key="17">
    <source>
        <dbReference type="ARBA" id="ARBA00049551"/>
    </source>
</evidence>
<keyword evidence="10 18" id="KW-1278">Translocase</keyword>
<feature type="transmembrane region" description="Helical" evidence="18">
    <location>
        <begin position="144"/>
        <end position="163"/>
    </location>
</feature>
<feature type="domain" description="NADH:quinone oxidoreductase/Mrp antiporter transmembrane" evidence="19">
    <location>
        <begin position="27"/>
        <end position="282"/>
    </location>
</feature>
<feature type="transmembrane region" description="Helical" evidence="18">
    <location>
        <begin position="56"/>
        <end position="80"/>
    </location>
</feature>
<evidence type="ECO:0000256" key="18">
    <source>
        <dbReference type="RuleBase" id="RU003403"/>
    </source>
</evidence>
<keyword evidence="13 18" id="KW-0520">NAD</keyword>
<protein>
    <recommendedName>
        <fullName evidence="5 18">NADH-ubiquinone oxidoreductase chain 2</fullName>
        <ecNumber evidence="4 18">7.1.1.2</ecNumber>
    </recommendedName>
</protein>
<dbReference type="GO" id="GO:0005743">
    <property type="term" value="C:mitochondrial inner membrane"/>
    <property type="evidence" value="ECO:0007669"/>
    <property type="project" value="UniProtKB-SubCell"/>
</dbReference>
<sequence>MYLSYYNYIIFIPMLMITNFLMLICSSWFSMWMIMEINLINFISLISFDKNIKHEILMNYFLIQAFNSHLFMMSMIMLNYYNIEMIYLLMNLSMLTKLGMPPFYLWYLKMMNNLNWMNIFFLSTFQKIIPLIILNNILNYSISLKFTMLILLISSILASLYGLNTKNLKIIICYSSMVQMSWIISISLINEMIMMIYFLIYLFISFNLMILFKMFNCKYLINLYFIKLNNKFYYYLINFSVFSLASLPPLFGFLMKLLSLLILSNQMKMIYLLFLIFSSLISMFFYLRLLFHMIMLNSNSMKLNYKFVNFSKNLPISFLLIKWFLIIMFLVYELT</sequence>
<gene>
    <name evidence="20" type="primary">ND2</name>
</gene>
<keyword evidence="7 18" id="KW-0679">Respiratory chain</keyword>
<evidence type="ECO:0000256" key="14">
    <source>
        <dbReference type="ARBA" id="ARBA00023075"/>
    </source>
</evidence>
<accession>A0A8A1S244</accession>
<feature type="transmembrane region" description="Helical" evidence="18">
    <location>
        <begin position="312"/>
        <end position="332"/>
    </location>
</feature>
<name>A0A8A1S244_APOBA</name>
<reference evidence="20" key="2">
    <citation type="journal article" name="Insects">
        <title>Tracking the Distribution and Burst of Nuclear Mitochondrial DNA Sequences (NUMTs) in Fig Wasp Genomes.</title>
        <authorList>
            <person name="Wang J.X."/>
            <person name="Liu J."/>
            <person name="Miao Y.H."/>
            <person name="Huang D.W."/>
            <person name="Xiao J.H."/>
        </authorList>
    </citation>
    <scope>NUCLEOTIDE SEQUENCE</scope>
</reference>
<proteinExistence type="inferred from homology"/>
<dbReference type="InterPro" id="IPR003917">
    <property type="entry name" value="NADH_UbQ_OxRdtase_chain2"/>
</dbReference>
<dbReference type="PRINTS" id="PR01436">
    <property type="entry name" value="NADHDHGNASE2"/>
</dbReference>
<evidence type="ECO:0000256" key="16">
    <source>
        <dbReference type="ARBA" id="ARBA00023136"/>
    </source>
</evidence>
<evidence type="ECO:0000256" key="6">
    <source>
        <dbReference type="ARBA" id="ARBA00022448"/>
    </source>
</evidence>
<evidence type="ECO:0000256" key="2">
    <source>
        <dbReference type="ARBA" id="ARBA00004448"/>
    </source>
</evidence>
<comment type="subcellular location">
    <subcellularLocation>
        <location evidence="2 18">Mitochondrion inner membrane</location>
        <topology evidence="2 18">Multi-pass membrane protein</topology>
    </subcellularLocation>
</comment>
<reference evidence="20" key="1">
    <citation type="submission" date="2020-08" db="EMBL/GenBank/DDBJ databases">
        <authorList>
            <person name="Xiao J.-H."/>
            <person name="Wang J.-X."/>
            <person name="Huang D.-W."/>
        </authorList>
    </citation>
    <scope>NUCLEOTIDE SEQUENCE</scope>
</reference>
<evidence type="ECO:0000256" key="9">
    <source>
        <dbReference type="ARBA" id="ARBA00022792"/>
    </source>
</evidence>
<dbReference type="GO" id="GO:0006120">
    <property type="term" value="P:mitochondrial electron transport, NADH to ubiquinone"/>
    <property type="evidence" value="ECO:0007669"/>
    <property type="project" value="InterPro"/>
</dbReference>
<dbReference type="Pfam" id="PF00361">
    <property type="entry name" value="Proton_antipo_M"/>
    <property type="match status" value="1"/>
</dbReference>
<evidence type="ECO:0000256" key="11">
    <source>
        <dbReference type="ARBA" id="ARBA00022982"/>
    </source>
</evidence>
<comment type="catalytic activity">
    <reaction evidence="17 18">
        <text>a ubiquinone + NADH + 5 H(+)(in) = a ubiquinol + NAD(+) + 4 H(+)(out)</text>
        <dbReference type="Rhea" id="RHEA:29091"/>
        <dbReference type="Rhea" id="RHEA-COMP:9565"/>
        <dbReference type="Rhea" id="RHEA-COMP:9566"/>
        <dbReference type="ChEBI" id="CHEBI:15378"/>
        <dbReference type="ChEBI" id="CHEBI:16389"/>
        <dbReference type="ChEBI" id="CHEBI:17976"/>
        <dbReference type="ChEBI" id="CHEBI:57540"/>
        <dbReference type="ChEBI" id="CHEBI:57945"/>
        <dbReference type="EC" id="7.1.1.2"/>
    </reaction>
</comment>
<evidence type="ECO:0000256" key="1">
    <source>
        <dbReference type="ARBA" id="ARBA00003257"/>
    </source>
</evidence>
<evidence type="ECO:0000256" key="7">
    <source>
        <dbReference type="ARBA" id="ARBA00022660"/>
    </source>
</evidence>
<evidence type="ECO:0000256" key="8">
    <source>
        <dbReference type="ARBA" id="ARBA00022692"/>
    </source>
</evidence>
<dbReference type="EMBL" id="MT906648">
    <property type="protein sequence ID" value="QST21678.1"/>
    <property type="molecule type" value="Genomic_DNA"/>
</dbReference>
<feature type="transmembrane region" description="Helical" evidence="18">
    <location>
        <begin position="119"/>
        <end position="138"/>
    </location>
</feature>
<comment type="function">
    <text evidence="18">Core subunit of the mitochondrial membrane respiratory chain NADH dehydrogenase (Complex I) which catalyzes electron transfer from NADH through the respiratory chain, using ubiquinone as an electron acceptor. Essential for the catalytic activity and assembly of complex I.</text>
</comment>
<dbReference type="EC" id="7.1.1.2" evidence="4 18"/>
<dbReference type="PANTHER" id="PTHR46552">
    <property type="entry name" value="NADH-UBIQUINONE OXIDOREDUCTASE CHAIN 2"/>
    <property type="match status" value="1"/>
</dbReference>
<keyword evidence="14 18" id="KW-0830">Ubiquinone</keyword>
<dbReference type="InterPro" id="IPR050175">
    <property type="entry name" value="Complex_I_Subunit_2"/>
</dbReference>
<keyword evidence="8 18" id="KW-0812">Transmembrane</keyword>
<comment type="similarity">
    <text evidence="3 18">Belongs to the complex I subunit 2 family.</text>
</comment>
<evidence type="ECO:0000259" key="19">
    <source>
        <dbReference type="Pfam" id="PF00361"/>
    </source>
</evidence>
<keyword evidence="9 18" id="KW-0999">Mitochondrion inner membrane</keyword>
<comment type="function">
    <text evidence="1">Core subunit of the mitochondrial membrane respiratory chain NADH dehydrogenase (Complex I) that is believed to belong to the minimal assembly required for catalysis. Complex I functions in the transfer of electrons from NADH to the respiratory chain. The immediate electron acceptor for the enzyme is believed to be ubiquinone.</text>
</comment>
<evidence type="ECO:0000256" key="13">
    <source>
        <dbReference type="ARBA" id="ARBA00023027"/>
    </source>
</evidence>
<keyword evidence="15 18" id="KW-0496">Mitochondrion</keyword>
<evidence type="ECO:0000256" key="3">
    <source>
        <dbReference type="ARBA" id="ARBA00007012"/>
    </source>
</evidence>
<dbReference type="PANTHER" id="PTHR46552:SF1">
    <property type="entry name" value="NADH-UBIQUINONE OXIDOREDUCTASE CHAIN 2"/>
    <property type="match status" value="1"/>
</dbReference>
<feature type="transmembrane region" description="Helical" evidence="18">
    <location>
        <begin position="269"/>
        <end position="291"/>
    </location>
</feature>
<evidence type="ECO:0000256" key="12">
    <source>
        <dbReference type="ARBA" id="ARBA00022989"/>
    </source>
</evidence>
<feature type="transmembrane region" description="Helical" evidence="18">
    <location>
        <begin position="232"/>
        <end position="263"/>
    </location>
</feature>
<geneLocation type="mitochondrion" evidence="20"/>
<feature type="transmembrane region" description="Helical" evidence="18">
    <location>
        <begin position="170"/>
        <end position="189"/>
    </location>
</feature>
<feature type="transmembrane region" description="Helical" evidence="18">
    <location>
        <begin position="86"/>
        <end position="107"/>
    </location>
</feature>
<feature type="transmembrane region" description="Helical" evidence="18">
    <location>
        <begin position="6"/>
        <end position="35"/>
    </location>
</feature>
<evidence type="ECO:0000256" key="10">
    <source>
        <dbReference type="ARBA" id="ARBA00022967"/>
    </source>
</evidence>
<keyword evidence="12 18" id="KW-1133">Transmembrane helix</keyword>
<dbReference type="InterPro" id="IPR001750">
    <property type="entry name" value="ND/Mrp_TM"/>
</dbReference>
<feature type="transmembrane region" description="Helical" evidence="18">
    <location>
        <begin position="195"/>
        <end position="212"/>
    </location>
</feature>
<keyword evidence="16 18" id="KW-0472">Membrane</keyword>
<evidence type="ECO:0000256" key="15">
    <source>
        <dbReference type="ARBA" id="ARBA00023128"/>
    </source>
</evidence>
<dbReference type="GO" id="GO:0008137">
    <property type="term" value="F:NADH dehydrogenase (ubiquinone) activity"/>
    <property type="evidence" value="ECO:0007669"/>
    <property type="project" value="UniProtKB-EC"/>
</dbReference>